<feature type="region of interest" description="Disordered" evidence="1">
    <location>
        <begin position="15"/>
        <end position="40"/>
    </location>
</feature>
<dbReference type="GO" id="GO:0005634">
    <property type="term" value="C:nucleus"/>
    <property type="evidence" value="ECO:0007669"/>
    <property type="project" value="TreeGrafter"/>
</dbReference>
<dbReference type="GO" id="GO:0008276">
    <property type="term" value="F:protein methyltransferase activity"/>
    <property type="evidence" value="ECO:0007669"/>
    <property type="project" value="InterPro"/>
</dbReference>
<dbReference type="PANTHER" id="PTHR23108:SF0">
    <property type="entry name" value="METHYLTRANSFERASE-LIKE PROTEIN 22"/>
    <property type="match status" value="1"/>
</dbReference>
<sequence length="281" mass="31873">IVFTRFTIYRSPENTSANKMEGRSHHMGFHETDEDGDLSPPRKFSARDDCEVITIEHHLSTGIEDVGLQVWRGALLLSDFLICNEERFDGCFGLELGAGLGLCSIILGRVAKRLFCTDVGDTILSNCNANIAANSHLFRYGSEAVTVHELDWQKKGLPSENGSFCWTIEDQELFKAITVVLAADVIYDDSLTDAFIKTVLHLFEQNTDIVLYLTVEKRLNFTLKDLAVTCPAYSHFTERIDELESKQKRLTARKLSTDFPKYLQYDRVKELVSVEVILFVY</sequence>
<dbReference type="Gene3D" id="3.40.50.150">
    <property type="entry name" value="Vaccinia Virus protein VP39"/>
    <property type="match status" value="1"/>
</dbReference>
<dbReference type="Proteomes" id="UP001159428">
    <property type="component" value="Unassembled WGS sequence"/>
</dbReference>
<reference evidence="2 3" key="1">
    <citation type="submission" date="2022-05" db="EMBL/GenBank/DDBJ databases">
        <authorList>
            <consortium name="Genoscope - CEA"/>
            <person name="William W."/>
        </authorList>
    </citation>
    <scope>NUCLEOTIDE SEQUENCE [LARGE SCALE GENOMIC DNA]</scope>
</reference>
<organism evidence="2 3">
    <name type="scientific">Pocillopora meandrina</name>
    <dbReference type="NCBI Taxonomy" id="46732"/>
    <lineage>
        <taxon>Eukaryota</taxon>
        <taxon>Metazoa</taxon>
        <taxon>Cnidaria</taxon>
        <taxon>Anthozoa</taxon>
        <taxon>Hexacorallia</taxon>
        <taxon>Scleractinia</taxon>
        <taxon>Astrocoeniina</taxon>
        <taxon>Pocilloporidae</taxon>
        <taxon>Pocillopora</taxon>
    </lineage>
</organism>
<feature type="non-terminal residue" evidence="2">
    <location>
        <position position="1"/>
    </location>
</feature>
<evidence type="ECO:0000256" key="1">
    <source>
        <dbReference type="SAM" id="MobiDB-lite"/>
    </source>
</evidence>
<dbReference type="AlphaFoldDB" id="A0AAU9W0U2"/>
<gene>
    <name evidence="2" type="ORF">PMEA_00026416</name>
</gene>
<name>A0AAU9W0U2_9CNID</name>
<evidence type="ECO:0008006" key="4">
    <source>
        <dbReference type="Google" id="ProtNLM"/>
    </source>
</evidence>
<evidence type="ECO:0000313" key="3">
    <source>
        <dbReference type="Proteomes" id="UP001159428"/>
    </source>
</evidence>
<dbReference type="Pfam" id="PF10294">
    <property type="entry name" value="Methyltransf_16"/>
    <property type="match status" value="1"/>
</dbReference>
<keyword evidence="3" id="KW-1185">Reference proteome</keyword>
<protein>
    <recommendedName>
        <fullName evidence="4">Methyltransferase-like protein 22</fullName>
    </recommendedName>
</protein>
<dbReference type="InterPro" id="IPR029063">
    <property type="entry name" value="SAM-dependent_MTases_sf"/>
</dbReference>
<proteinExistence type="predicted"/>
<dbReference type="InterPro" id="IPR038899">
    <property type="entry name" value="METTL22"/>
</dbReference>
<feature type="compositionally biased region" description="Basic and acidic residues" evidence="1">
    <location>
        <begin position="20"/>
        <end position="31"/>
    </location>
</feature>
<comment type="caution">
    <text evidence="2">The sequence shown here is derived from an EMBL/GenBank/DDBJ whole genome shotgun (WGS) entry which is preliminary data.</text>
</comment>
<dbReference type="InterPro" id="IPR019410">
    <property type="entry name" value="Methyltransf_16"/>
</dbReference>
<accession>A0AAU9W0U2</accession>
<dbReference type="EMBL" id="CALNXJ010000005">
    <property type="protein sequence ID" value="CAH3039815.1"/>
    <property type="molecule type" value="Genomic_DNA"/>
</dbReference>
<dbReference type="SUPFAM" id="SSF53335">
    <property type="entry name" value="S-adenosyl-L-methionine-dependent methyltransferases"/>
    <property type="match status" value="1"/>
</dbReference>
<evidence type="ECO:0000313" key="2">
    <source>
        <dbReference type="EMBL" id="CAH3039815.1"/>
    </source>
</evidence>
<dbReference type="PANTHER" id="PTHR23108">
    <property type="entry name" value="METHYLTRANSFERASE-RELATED"/>
    <property type="match status" value="1"/>
</dbReference>